<name>A0ABZ0JN15_9XANT</name>
<dbReference type="InterPro" id="IPR012495">
    <property type="entry name" value="TadE-like_dom"/>
</dbReference>
<evidence type="ECO:0000313" key="2">
    <source>
        <dbReference type="EMBL" id="WOS41201.1"/>
    </source>
</evidence>
<dbReference type="RefSeq" id="WP_160964512.1">
    <property type="nucleotide sequence ID" value="NZ_CP126170.1"/>
</dbReference>
<dbReference type="EMBL" id="CP126172">
    <property type="protein sequence ID" value="WOS41201.1"/>
    <property type="molecule type" value="Genomic_DNA"/>
</dbReference>
<sequence>MNARVRTLRSRTSMRGQSMVELVIITPVLLFLLLAVIQAVLLYRMKSTLDYAALMAARAGAVSGVDRGEMRAAFEKGMMPLYATDKSLMGVETARRAAQLDLTLKMHGHITVINPTRAAWNNFKERQYDGSYALPNDTLAYRSTAIGSSGVNVQDANILKIKVVYDAPLVVPFVDWVLGGNSQYLKPGTFESSPLQTFTRRLPIESYAIVRMQSPIAKQGNLDK</sequence>
<keyword evidence="3" id="KW-1185">Reference proteome</keyword>
<protein>
    <submittedName>
        <fullName evidence="2">Pilus assembly protein</fullName>
    </submittedName>
</protein>
<accession>A0ABZ0JN15</accession>
<gene>
    <name evidence="2" type="ORF">QN243_01575</name>
</gene>
<organism evidence="2 3">
    <name type="scientific">Xanthomonas rydalmerensis</name>
    <dbReference type="NCBI Taxonomy" id="3046274"/>
    <lineage>
        <taxon>Bacteria</taxon>
        <taxon>Pseudomonadati</taxon>
        <taxon>Pseudomonadota</taxon>
        <taxon>Gammaproteobacteria</taxon>
        <taxon>Lysobacterales</taxon>
        <taxon>Lysobacteraceae</taxon>
        <taxon>Xanthomonas</taxon>
    </lineage>
</organism>
<evidence type="ECO:0000313" key="3">
    <source>
        <dbReference type="Proteomes" id="UP001302020"/>
    </source>
</evidence>
<feature type="domain" description="TadE-like" evidence="1">
    <location>
        <begin position="16"/>
        <end position="58"/>
    </location>
</feature>
<dbReference type="Pfam" id="PF07811">
    <property type="entry name" value="TadE"/>
    <property type="match status" value="1"/>
</dbReference>
<dbReference type="Proteomes" id="UP001302020">
    <property type="component" value="Chromosome"/>
</dbReference>
<proteinExistence type="predicted"/>
<reference evidence="2 3" key="1">
    <citation type="submission" date="2023-05" db="EMBL/GenBank/DDBJ databases">
        <title>Xanthomonas rydalmerenesis sp. nov., a novel Xanthomonas species isolated from Fragaria x ananassa.</title>
        <authorList>
            <person name="McKnight D.J.E."/>
            <person name="Wong-Bajracharya J."/>
            <person name="Okoh E.B."/>
            <person name="Snijders F."/>
            <person name="Lidbetter F."/>
            <person name="Webster J."/>
            <person name="Djordjevic S.P."/>
            <person name="Bogema D.R."/>
            <person name="Chapman T.A."/>
        </authorList>
    </citation>
    <scope>NUCLEOTIDE SEQUENCE [LARGE SCALE GENOMIC DNA]</scope>
    <source>
        <strain evidence="2 3">DAR34883</strain>
    </source>
</reference>
<evidence type="ECO:0000259" key="1">
    <source>
        <dbReference type="Pfam" id="PF07811"/>
    </source>
</evidence>